<keyword evidence="4" id="KW-1185">Reference proteome</keyword>
<dbReference type="AlphaFoldDB" id="A0AAW6U0V8"/>
<dbReference type="Proteomes" id="UP001431776">
    <property type="component" value="Unassembled WGS sequence"/>
</dbReference>
<dbReference type="RefSeq" id="WP_349246939.1">
    <property type="nucleotide sequence ID" value="NZ_JASCXX010000038.1"/>
</dbReference>
<dbReference type="GO" id="GO:0003964">
    <property type="term" value="F:RNA-directed DNA polymerase activity"/>
    <property type="evidence" value="ECO:0007669"/>
    <property type="project" value="UniProtKB-KW"/>
</dbReference>
<dbReference type="PANTHER" id="PTHR34047">
    <property type="entry name" value="NUCLEAR INTRON MATURASE 1, MITOCHONDRIAL-RELATED"/>
    <property type="match status" value="1"/>
</dbReference>
<dbReference type="Gene3D" id="3.30.70.270">
    <property type="match status" value="1"/>
</dbReference>
<keyword evidence="3" id="KW-0695">RNA-directed DNA polymerase</keyword>
<dbReference type="InterPro" id="IPR043128">
    <property type="entry name" value="Rev_trsase/Diguanyl_cyclase"/>
</dbReference>
<dbReference type="EC" id="2.7.7.49" evidence="3"/>
<evidence type="ECO:0000256" key="1">
    <source>
        <dbReference type="ARBA" id="ARBA00034120"/>
    </source>
</evidence>
<dbReference type="InterPro" id="IPR051083">
    <property type="entry name" value="GrpII_Intron_Splice-Mob/Def"/>
</dbReference>
<dbReference type="CDD" id="cd01651">
    <property type="entry name" value="RT_G2_intron"/>
    <property type="match status" value="1"/>
</dbReference>
<evidence type="ECO:0000259" key="2">
    <source>
        <dbReference type="PROSITE" id="PS50878"/>
    </source>
</evidence>
<dbReference type="InterPro" id="IPR043502">
    <property type="entry name" value="DNA/RNA_pol_sf"/>
</dbReference>
<proteinExistence type="inferred from homology"/>
<dbReference type="Pfam" id="PF00078">
    <property type="entry name" value="RVT_1"/>
    <property type="match status" value="1"/>
</dbReference>
<dbReference type="PANTHER" id="PTHR34047:SF8">
    <property type="entry name" value="PROTEIN YKFC"/>
    <property type="match status" value="1"/>
</dbReference>
<dbReference type="InterPro" id="IPR000477">
    <property type="entry name" value="RT_dom"/>
</dbReference>
<dbReference type="NCBIfam" id="TIGR04416">
    <property type="entry name" value="group_II_RT_mat"/>
    <property type="match status" value="1"/>
</dbReference>
<dbReference type="InterPro" id="IPR030931">
    <property type="entry name" value="Group_II_RT_mat"/>
</dbReference>
<sequence>MAKSQPERRLTLLYDKICRIDILEEAWRGVRSNGGAAGIDCMSIEAVRDYGEERFLQELQQELRAESYRVSPARRVYIPKSGQPGRTRPLGIPTVKDRVVQMAVKFVIEPLFEADFCPCSYGFRPKRTPRMALGAITKRLQAGSTYVVDVDLKSYFDTIDHDLLMDLVGRRVGDVRILRLIRAWLKAGVMEEGKVRHPNRGSPQGGVISPVLSNIVLHEVDRQWCTRDGQANPPAHLVRYADDMVLLANTADAAQQAWERLQQQFAQLRLVVNEEKSRVTTLDDGFAFLGFEFRRRRGRIYLWPRMKARKSIMGRVRQKVRSFRSSEPLAVVIRALNPVLWGWCTYFRIGHSNRTFHKIDWAVRQEIQLWLRRKHRCSWRHAQTCWNYHVLHASCRLYRMVGKVSHLEGL</sequence>
<dbReference type="PROSITE" id="PS50878">
    <property type="entry name" value="RT_POL"/>
    <property type="match status" value="1"/>
</dbReference>
<gene>
    <name evidence="3" type="primary">ltrA</name>
    <name evidence="3" type="ORF">QJ522_20885</name>
</gene>
<dbReference type="EMBL" id="JASCXX010000038">
    <property type="protein sequence ID" value="MDI6451530.1"/>
    <property type="molecule type" value="Genomic_DNA"/>
</dbReference>
<evidence type="ECO:0000313" key="3">
    <source>
        <dbReference type="EMBL" id="MDI6451530.1"/>
    </source>
</evidence>
<organism evidence="3 4">
    <name type="scientific">Anaerobaca lacustris</name>
    <dbReference type="NCBI Taxonomy" id="3044600"/>
    <lineage>
        <taxon>Bacteria</taxon>
        <taxon>Pseudomonadati</taxon>
        <taxon>Planctomycetota</taxon>
        <taxon>Phycisphaerae</taxon>
        <taxon>Sedimentisphaerales</taxon>
        <taxon>Anaerobacaceae</taxon>
        <taxon>Anaerobaca</taxon>
    </lineage>
</organism>
<dbReference type="SUPFAM" id="SSF56672">
    <property type="entry name" value="DNA/RNA polymerases"/>
    <property type="match status" value="1"/>
</dbReference>
<comment type="similarity">
    <text evidence="1">Belongs to the bacterial reverse transcriptase family.</text>
</comment>
<dbReference type="InterPro" id="IPR013597">
    <property type="entry name" value="Mat_intron_G2"/>
</dbReference>
<comment type="caution">
    <text evidence="3">The sequence shown here is derived from an EMBL/GenBank/DDBJ whole genome shotgun (WGS) entry which is preliminary data.</text>
</comment>
<accession>A0AAW6U0V8</accession>
<keyword evidence="3" id="KW-0808">Transferase</keyword>
<keyword evidence="3" id="KW-0548">Nucleotidyltransferase</keyword>
<dbReference type="Pfam" id="PF08388">
    <property type="entry name" value="GIIM"/>
    <property type="match status" value="1"/>
</dbReference>
<reference evidence="3" key="1">
    <citation type="submission" date="2023-05" db="EMBL/GenBank/DDBJ databases">
        <title>Anaerotaeda fermentans gen. nov., sp. nov., a novel anaerobic planctomycete of the new family within the order Sedimentisphaerales isolated from Taman Peninsula, Russia.</title>
        <authorList>
            <person name="Khomyakova M.A."/>
            <person name="Merkel A.Y."/>
            <person name="Slobodkin A.I."/>
        </authorList>
    </citation>
    <scope>NUCLEOTIDE SEQUENCE</scope>
    <source>
        <strain evidence="3">M17dextr</strain>
    </source>
</reference>
<name>A0AAW6U0V8_9BACT</name>
<feature type="domain" description="Reverse transcriptase" evidence="2">
    <location>
        <begin position="59"/>
        <end position="293"/>
    </location>
</feature>
<evidence type="ECO:0000313" key="4">
    <source>
        <dbReference type="Proteomes" id="UP001431776"/>
    </source>
</evidence>
<protein>
    <submittedName>
        <fullName evidence="3">Group II intron reverse transcriptase/maturase</fullName>
        <ecNumber evidence="3">2.7.7.49</ecNumber>
    </submittedName>
</protein>